<dbReference type="InterPro" id="IPR003148">
    <property type="entry name" value="RCK_N"/>
</dbReference>
<organism evidence="3 4">
    <name type="scientific">Carboxydothermus islandicus</name>
    <dbReference type="NCBI Taxonomy" id="661089"/>
    <lineage>
        <taxon>Bacteria</taxon>
        <taxon>Bacillati</taxon>
        <taxon>Bacillota</taxon>
        <taxon>Clostridia</taxon>
        <taxon>Thermoanaerobacterales</taxon>
        <taxon>Thermoanaerobacteraceae</taxon>
        <taxon>Carboxydothermus</taxon>
    </lineage>
</organism>
<accession>A0A1L8D1U0</accession>
<feature type="domain" description="RCK N-terminal" evidence="1">
    <location>
        <begin position="3"/>
        <end position="119"/>
    </location>
</feature>
<dbReference type="InterPro" id="IPR006037">
    <property type="entry name" value="RCK_C"/>
</dbReference>
<dbReference type="OrthoDB" id="9776294at2"/>
<proteinExistence type="predicted"/>
<comment type="caution">
    <text evidence="3">The sequence shown here is derived from an EMBL/GenBank/DDBJ whole genome shotgun (WGS) entry which is preliminary data.</text>
</comment>
<dbReference type="GO" id="GO:0006813">
    <property type="term" value="P:potassium ion transport"/>
    <property type="evidence" value="ECO:0007669"/>
    <property type="project" value="InterPro"/>
</dbReference>
<dbReference type="RefSeq" id="WP_075865288.1">
    <property type="nucleotide sequence ID" value="NZ_BDJL01000031.1"/>
</dbReference>
<dbReference type="Pfam" id="PF02254">
    <property type="entry name" value="TrkA_N"/>
    <property type="match status" value="1"/>
</dbReference>
<dbReference type="STRING" id="661089.ciss_10520"/>
<keyword evidence="4" id="KW-1185">Reference proteome</keyword>
<dbReference type="SUPFAM" id="SSF51735">
    <property type="entry name" value="NAD(P)-binding Rossmann-fold domains"/>
    <property type="match status" value="1"/>
</dbReference>
<dbReference type="InterPro" id="IPR036291">
    <property type="entry name" value="NAD(P)-bd_dom_sf"/>
</dbReference>
<reference evidence="4" key="1">
    <citation type="submission" date="2016-12" db="EMBL/GenBank/DDBJ databases">
        <title>Draft Genome Sequences od Carboxydothermus pertinax and islandicus, Hydrogenogenic Carboxydotrophic Bacteria.</title>
        <authorList>
            <person name="Fukuyama Y."/>
            <person name="Ohmae K."/>
            <person name="Yoneda Y."/>
            <person name="Yoshida T."/>
            <person name="Sako Y."/>
        </authorList>
    </citation>
    <scope>NUCLEOTIDE SEQUENCE [LARGE SCALE GENOMIC DNA]</scope>
    <source>
        <strain evidence="4">SET</strain>
    </source>
</reference>
<dbReference type="Proteomes" id="UP000187338">
    <property type="component" value="Unassembled WGS sequence"/>
</dbReference>
<dbReference type="PANTHER" id="PTHR43833">
    <property type="entry name" value="POTASSIUM CHANNEL PROTEIN 2-RELATED-RELATED"/>
    <property type="match status" value="1"/>
</dbReference>
<dbReference type="PANTHER" id="PTHR43833:SF7">
    <property type="entry name" value="KTR SYSTEM POTASSIUM UPTAKE PROTEIN C"/>
    <property type="match status" value="1"/>
</dbReference>
<evidence type="ECO:0000313" key="4">
    <source>
        <dbReference type="Proteomes" id="UP000187338"/>
    </source>
</evidence>
<feature type="domain" description="RCK C-terminal" evidence="2">
    <location>
        <begin position="136"/>
        <end position="220"/>
    </location>
</feature>
<dbReference type="PROSITE" id="PS51201">
    <property type="entry name" value="RCK_N"/>
    <property type="match status" value="1"/>
</dbReference>
<protein>
    <submittedName>
        <fullName evidence="3">Potassium transporter Trk</fullName>
    </submittedName>
</protein>
<dbReference type="Pfam" id="PF02080">
    <property type="entry name" value="TrkA_C"/>
    <property type="match status" value="1"/>
</dbReference>
<dbReference type="SUPFAM" id="SSF116726">
    <property type="entry name" value="TrkA C-terminal domain-like"/>
    <property type="match status" value="1"/>
</dbReference>
<evidence type="ECO:0000259" key="1">
    <source>
        <dbReference type="PROSITE" id="PS51201"/>
    </source>
</evidence>
<evidence type="ECO:0000259" key="2">
    <source>
        <dbReference type="PROSITE" id="PS51202"/>
    </source>
</evidence>
<dbReference type="GO" id="GO:0008324">
    <property type="term" value="F:monoatomic cation transmembrane transporter activity"/>
    <property type="evidence" value="ECO:0007669"/>
    <property type="project" value="InterPro"/>
</dbReference>
<dbReference type="Gene3D" id="3.30.70.1450">
    <property type="entry name" value="Regulator of K+ conductance, C-terminal domain"/>
    <property type="match status" value="1"/>
</dbReference>
<dbReference type="EMBL" id="BDJL01000031">
    <property type="protein sequence ID" value="GAV25119.1"/>
    <property type="molecule type" value="Genomic_DNA"/>
</dbReference>
<gene>
    <name evidence="3" type="ORF">ciss_10520</name>
</gene>
<evidence type="ECO:0000313" key="3">
    <source>
        <dbReference type="EMBL" id="GAV25119.1"/>
    </source>
</evidence>
<dbReference type="InterPro" id="IPR036721">
    <property type="entry name" value="RCK_C_sf"/>
</dbReference>
<dbReference type="Gene3D" id="3.40.50.720">
    <property type="entry name" value="NAD(P)-binding Rossmann-like Domain"/>
    <property type="match status" value="1"/>
</dbReference>
<dbReference type="AlphaFoldDB" id="A0A1L8D1U0"/>
<name>A0A1L8D1U0_9THEO</name>
<dbReference type="PROSITE" id="PS51202">
    <property type="entry name" value="RCK_C"/>
    <property type="match status" value="1"/>
</dbReference>
<dbReference type="InterPro" id="IPR050721">
    <property type="entry name" value="Trk_Ktr_HKT_K-transport"/>
</dbReference>
<sequence length="220" mass="24228">MESKQFGVIGLGRFGSSVAKTLSDLGYEVLAIDSNEERVEEVKDFVTHAVCADATDEQTLKAVGIKNCDEVVVAIGQEMHNSILITLILKELGIKKVWAKAQNDLHGKILAKVGADVVVYPEKEMGVKVANKMVANNILEFIDLSDEYSILEINIPPRYAGKTIKEIDVRAKYGFTILAIKRGEQLVISPSSDEVLQLGDILVLIGRNENFKKLERDIGD</sequence>